<dbReference type="EMBL" id="CP114040">
    <property type="protein sequence ID" value="WAS98840.1"/>
    <property type="molecule type" value="Genomic_DNA"/>
</dbReference>
<accession>A0ABY7HIF9</accession>
<gene>
    <name evidence="1" type="ORF">O0S08_22140</name>
</gene>
<sequence>MSSSSIVMHRCGLVVLLAMTGCYEPLDEEEDYAEVYVVPPGVDDSVWGVLPGELDYLEGERLVVRAFFHYEGKLKRPTCEIAVVGDALTIQTSVEYKHVRGDGGLWYARTECQTGPMDAGTYTIVFDGRERSLTIPSTAEPPSFR</sequence>
<evidence type="ECO:0000313" key="2">
    <source>
        <dbReference type="Proteomes" id="UP001164459"/>
    </source>
</evidence>
<organism evidence="1 2">
    <name type="scientific">Nannocystis punicea</name>
    <dbReference type="NCBI Taxonomy" id="2995304"/>
    <lineage>
        <taxon>Bacteria</taxon>
        <taxon>Pseudomonadati</taxon>
        <taxon>Myxococcota</taxon>
        <taxon>Polyangia</taxon>
        <taxon>Nannocystales</taxon>
        <taxon>Nannocystaceae</taxon>
        <taxon>Nannocystis</taxon>
    </lineage>
</organism>
<protein>
    <recommendedName>
        <fullName evidence="3">Lipoprotein</fullName>
    </recommendedName>
</protein>
<name>A0ABY7HIF9_9BACT</name>
<evidence type="ECO:0000313" key="1">
    <source>
        <dbReference type="EMBL" id="WAS98840.1"/>
    </source>
</evidence>
<proteinExistence type="predicted"/>
<dbReference type="Proteomes" id="UP001164459">
    <property type="component" value="Chromosome"/>
</dbReference>
<evidence type="ECO:0008006" key="3">
    <source>
        <dbReference type="Google" id="ProtNLM"/>
    </source>
</evidence>
<dbReference type="RefSeq" id="WP_269041197.1">
    <property type="nucleotide sequence ID" value="NZ_CP114040.1"/>
</dbReference>
<keyword evidence="2" id="KW-1185">Reference proteome</keyword>
<reference evidence="1" key="1">
    <citation type="submission" date="2022-11" db="EMBL/GenBank/DDBJ databases">
        <title>Minimal conservation of predation-associated metabolite biosynthetic gene clusters underscores biosynthetic potential of Myxococcota including descriptions for ten novel species: Archangium lansinium sp. nov., Myxococcus landrumus sp. nov., Nannocystis bai.</title>
        <authorList>
            <person name="Ahearne A."/>
            <person name="Stevens C."/>
            <person name="Dowd S."/>
        </authorList>
    </citation>
    <scope>NUCLEOTIDE SEQUENCE</scope>
    <source>
        <strain evidence="1">Fl3</strain>
    </source>
</reference>